<dbReference type="Proteomes" id="UP000217790">
    <property type="component" value="Unassembled WGS sequence"/>
</dbReference>
<feature type="transmembrane region" description="Helical" evidence="2">
    <location>
        <begin position="49"/>
        <end position="68"/>
    </location>
</feature>
<name>A0A2H3DSA2_ARMGA</name>
<evidence type="ECO:0000313" key="3">
    <source>
        <dbReference type="EMBL" id="PBK96744.1"/>
    </source>
</evidence>
<gene>
    <name evidence="3" type="ORF">ARMGADRAFT_988795</name>
</gene>
<proteinExistence type="predicted"/>
<feature type="transmembrane region" description="Helical" evidence="2">
    <location>
        <begin position="7"/>
        <end position="29"/>
    </location>
</feature>
<protein>
    <submittedName>
        <fullName evidence="3">Uncharacterized protein</fullName>
    </submittedName>
</protein>
<organism evidence="3 4">
    <name type="scientific">Armillaria gallica</name>
    <name type="common">Bulbous honey fungus</name>
    <name type="synonym">Armillaria bulbosa</name>
    <dbReference type="NCBI Taxonomy" id="47427"/>
    <lineage>
        <taxon>Eukaryota</taxon>
        <taxon>Fungi</taxon>
        <taxon>Dikarya</taxon>
        <taxon>Basidiomycota</taxon>
        <taxon>Agaricomycotina</taxon>
        <taxon>Agaricomycetes</taxon>
        <taxon>Agaricomycetidae</taxon>
        <taxon>Agaricales</taxon>
        <taxon>Marasmiineae</taxon>
        <taxon>Physalacriaceae</taxon>
        <taxon>Armillaria</taxon>
    </lineage>
</organism>
<evidence type="ECO:0000256" key="2">
    <source>
        <dbReference type="SAM" id="Phobius"/>
    </source>
</evidence>
<feature type="compositionally biased region" description="Low complexity" evidence="1">
    <location>
        <begin position="235"/>
        <end position="251"/>
    </location>
</feature>
<dbReference type="OrthoDB" id="3188789at2759"/>
<keyword evidence="2" id="KW-0812">Transmembrane</keyword>
<feature type="transmembrane region" description="Helical" evidence="2">
    <location>
        <begin position="80"/>
        <end position="105"/>
    </location>
</feature>
<feature type="compositionally biased region" description="Basic and acidic residues" evidence="1">
    <location>
        <begin position="224"/>
        <end position="234"/>
    </location>
</feature>
<keyword evidence="2" id="KW-1133">Transmembrane helix</keyword>
<evidence type="ECO:0000256" key="1">
    <source>
        <dbReference type="SAM" id="MobiDB-lite"/>
    </source>
</evidence>
<dbReference type="AlphaFoldDB" id="A0A2H3DSA2"/>
<accession>A0A2H3DSA2</accession>
<feature type="region of interest" description="Disordered" evidence="1">
    <location>
        <begin position="224"/>
        <end position="272"/>
    </location>
</feature>
<dbReference type="OMA" id="RGVDHPF"/>
<dbReference type="InParanoid" id="A0A2H3DSA2"/>
<feature type="transmembrane region" description="Helical" evidence="2">
    <location>
        <begin position="125"/>
        <end position="145"/>
    </location>
</feature>
<dbReference type="STRING" id="47427.A0A2H3DSA2"/>
<reference evidence="4" key="1">
    <citation type="journal article" date="2017" name="Nat. Ecol. Evol.">
        <title>Genome expansion and lineage-specific genetic innovations in the forest pathogenic fungi Armillaria.</title>
        <authorList>
            <person name="Sipos G."/>
            <person name="Prasanna A.N."/>
            <person name="Walter M.C."/>
            <person name="O'Connor E."/>
            <person name="Balint B."/>
            <person name="Krizsan K."/>
            <person name="Kiss B."/>
            <person name="Hess J."/>
            <person name="Varga T."/>
            <person name="Slot J."/>
            <person name="Riley R."/>
            <person name="Boka B."/>
            <person name="Rigling D."/>
            <person name="Barry K."/>
            <person name="Lee J."/>
            <person name="Mihaltcheva S."/>
            <person name="LaButti K."/>
            <person name="Lipzen A."/>
            <person name="Waldron R."/>
            <person name="Moloney N.M."/>
            <person name="Sperisen C."/>
            <person name="Kredics L."/>
            <person name="Vagvoelgyi C."/>
            <person name="Patrignani A."/>
            <person name="Fitzpatrick D."/>
            <person name="Nagy I."/>
            <person name="Doyle S."/>
            <person name="Anderson J.B."/>
            <person name="Grigoriev I.V."/>
            <person name="Gueldener U."/>
            <person name="Muensterkoetter M."/>
            <person name="Nagy L.G."/>
        </authorList>
    </citation>
    <scope>NUCLEOTIDE SEQUENCE [LARGE SCALE GENOMIC DNA]</scope>
    <source>
        <strain evidence="4">Ar21-2</strain>
    </source>
</reference>
<dbReference type="EMBL" id="KZ293650">
    <property type="protein sequence ID" value="PBK96744.1"/>
    <property type="molecule type" value="Genomic_DNA"/>
</dbReference>
<sequence length="344" mass="37958">MHNPFLIVRFVFFSMLIYFSLLILVFAAWNVHATSALGATVSGSAALMLFNSCATLILIALAMAEIAFPQMKFAHVKAELIWTTVMSMFDISASISLIANGLVMTCQLTANWSVCASSTLLVPTTWLKTFLILAYVFSLFVSAVTHSYEHSSIWSKSVYTVPWYRSTTPEASSDGGSSHTVAAKLGYGNDSWSQYLGDIASTGDRKRKVAEKTHWADKTQIRRGVDDPFVKRSDGSTSANSSRRSSEEISSPTFQSPRTPPAPPRAESKPQSIGSRFIERFRESHVLTRPGQSHFSMESFMTSGGAFPRDVDDHDKPIPLPRLSEWMRADAKKGITVHTIPMSP</sequence>
<keyword evidence="4" id="KW-1185">Reference proteome</keyword>
<keyword evidence="2" id="KW-0472">Membrane</keyword>
<evidence type="ECO:0000313" key="4">
    <source>
        <dbReference type="Proteomes" id="UP000217790"/>
    </source>
</evidence>